<accession>A0A811QJ33</accession>
<evidence type="ECO:0000313" key="3">
    <source>
        <dbReference type="Proteomes" id="UP000604825"/>
    </source>
</evidence>
<protein>
    <recommendedName>
        <fullName evidence="4">Peptidase A2 domain-containing protein</fullName>
    </recommendedName>
</protein>
<comment type="caution">
    <text evidence="2">The sequence shown here is derived from an EMBL/GenBank/DDBJ whole genome shotgun (WGS) entry which is preliminary data.</text>
</comment>
<dbReference type="CDD" id="cd00303">
    <property type="entry name" value="retropepsin_like"/>
    <property type="match status" value="1"/>
</dbReference>
<feature type="region of interest" description="Disordered" evidence="1">
    <location>
        <begin position="1"/>
        <end position="38"/>
    </location>
</feature>
<dbReference type="OrthoDB" id="1937476at2759"/>
<evidence type="ECO:0000313" key="2">
    <source>
        <dbReference type="EMBL" id="CAD6257553.1"/>
    </source>
</evidence>
<organism evidence="2 3">
    <name type="scientific">Miscanthus lutarioriparius</name>
    <dbReference type="NCBI Taxonomy" id="422564"/>
    <lineage>
        <taxon>Eukaryota</taxon>
        <taxon>Viridiplantae</taxon>
        <taxon>Streptophyta</taxon>
        <taxon>Embryophyta</taxon>
        <taxon>Tracheophyta</taxon>
        <taxon>Spermatophyta</taxon>
        <taxon>Magnoliopsida</taxon>
        <taxon>Liliopsida</taxon>
        <taxon>Poales</taxon>
        <taxon>Poaceae</taxon>
        <taxon>PACMAD clade</taxon>
        <taxon>Panicoideae</taxon>
        <taxon>Andropogonodae</taxon>
        <taxon>Andropogoneae</taxon>
        <taxon>Saccharinae</taxon>
        <taxon>Miscanthus</taxon>
    </lineage>
</organism>
<feature type="compositionally biased region" description="Basic and acidic residues" evidence="1">
    <location>
        <begin position="12"/>
        <end position="38"/>
    </location>
</feature>
<evidence type="ECO:0000256" key="1">
    <source>
        <dbReference type="SAM" id="MobiDB-lite"/>
    </source>
</evidence>
<dbReference type="PANTHER" id="PTHR33240">
    <property type="entry name" value="OS08G0508500 PROTEIN"/>
    <property type="match status" value="1"/>
</dbReference>
<dbReference type="AlphaFoldDB" id="A0A811QJ33"/>
<sequence>MTSNARRQRATNSDKHLRYRGSNEEHESKRARRDYESRVHTVSPRLPLNRSAWSLVRITFDESDFQVRDFPHSDAFIATANVADFTLHNILIDTGSSADILFIKAFESMGLDKCTLEPAGKSLFGFGSKKIDAIGKKAIPVSFEEGKRVRTETIMFDIVNMDYPSLQEKMVLMTEYVVVKSPNVVAKSY</sequence>
<dbReference type="Proteomes" id="UP000604825">
    <property type="component" value="Unassembled WGS sequence"/>
</dbReference>
<keyword evidence="3" id="KW-1185">Reference proteome</keyword>
<gene>
    <name evidence="2" type="ORF">NCGR_LOCUS41038</name>
</gene>
<dbReference type="EMBL" id="CAJGYO010000010">
    <property type="protein sequence ID" value="CAD6257553.1"/>
    <property type="molecule type" value="Genomic_DNA"/>
</dbReference>
<evidence type="ECO:0008006" key="4">
    <source>
        <dbReference type="Google" id="ProtNLM"/>
    </source>
</evidence>
<proteinExistence type="predicted"/>
<dbReference type="PANTHER" id="PTHR33240:SF15">
    <property type="entry name" value="GAG-PRO-LIKE PROTEIN"/>
    <property type="match status" value="1"/>
</dbReference>
<reference evidence="2" key="1">
    <citation type="submission" date="2020-10" db="EMBL/GenBank/DDBJ databases">
        <authorList>
            <person name="Han B."/>
            <person name="Lu T."/>
            <person name="Zhao Q."/>
            <person name="Huang X."/>
            <person name="Zhao Y."/>
        </authorList>
    </citation>
    <scope>NUCLEOTIDE SEQUENCE</scope>
</reference>
<name>A0A811QJ33_9POAL</name>